<sequence length="540" mass="61390">MKLIHIENLDIQEFFDTPPPYAILSHTWEKDEVTLHDVSQKRVDGKAGWIKITSFCKIVNDYLLDPVKYVWVDTCCIDKSSSEELSEGINSMFRYYQEAVSCFVYLADVVYSDPSKPVDQSFERSRWFTRGWTLQELIAPTDLIFFDKGWQRIETKVNLASRIYTTTKVDEITLISGDWSGASIARRMSWASTRETTRLEDMAYCLLGLFNVHMPLLYGEGSRAFIRLQEEILRQSDDYSLFAWDASQAEENIAHIGVLATHPRFFKDSGSIEAYPVAGPISISNLGIHARLSFKKNATGQTLVHLPCGFAGDVDSVVVLGLNLFQAEPVILSRARSKFRVSSTSEILRPEHHSEFYLLRTSRAVQSMVSKCCLTYSYIRKDYDRFIPVRLHPRQMWASNESTRSMTLTLPADGDRMFKAAAVFWCAAFEGCFAVILTLRCNQMQGNVQLVEGSDGMLPDRLEELIESLPAPEKSNHSRLDSGIMATINIKIIRGVRMFAVVVTQLESFPPRQQQKSKQPESQTPHGFSLPFFKKKKEAS</sequence>
<feature type="domain" description="DUF8212" evidence="3">
    <location>
        <begin position="223"/>
        <end position="247"/>
    </location>
</feature>
<evidence type="ECO:0000259" key="2">
    <source>
        <dbReference type="Pfam" id="PF06985"/>
    </source>
</evidence>
<dbReference type="AlphaFoldDB" id="A0AAD9AER8"/>
<dbReference type="InterPro" id="IPR010730">
    <property type="entry name" value="HET"/>
</dbReference>
<organism evidence="4 5">
    <name type="scientific">Colletotrichum chrysophilum</name>
    <dbReference type="NCBI Taxonomy" id="1836956"/>
    <lineage>
        <taxon>Eukaryota</taxon>
        <taxon>Fungi</taxon>
        <taxon>Dikarya</taxon>
        <taxon>Ascomycota</taxon>
        <taxon>Pezizomycotina</taxon>
        <taxon>Sordariomycetes</taxon>
        <taxon>Hypocreomycetidae</taxon>
        <taxon>Glomerellales</taxon>
        <taxon>Glomerellaceae</taxon>
        <taxon>Colletotrichum</taxon>
        <taxon>Colletotrichum gloeosporioides species complex</taxon>
    </lineage>
</organism>
<comment type="caution">
    <text evidence="4">The sequence shown here is derived from an EMBL/GenBank/DDBJ whole genome shotgun (WGS) entry which is preliminary data.</text>
</comment>
<dbReference type="PANTHER" id="PTHR10622:SF10">
    <property type="entry name" value="HET DOMAIN-CONTAINING PROTEIN"/>
    <property type="match status" value="1"/>
</dbReference>
<evidence type="ECO:0000259" key="3">
    <source>
        <dbReference type="Pfam" id="PF26640"/>
    </source>
</evidence>
<gene>
    <name evidence="4" type="ORF">CCHR01_11715</name>
</gene>
<name>A0AAD9AER8_9PEZI</name>
<dbReference type="PANTHER" id="PTHR10622">
    <property type="entry name" value="HET DOMAIN-CONTAINING PROTEIN"/>
    <property type="match status" value="1"/>
</dbReference>
<keyword evidence="5" id="KW-1185">Reference proteome</keyword>
<evidence type="ECO:0000256" key="1">
    <source>
        <dbReference type="SAM" id="MobiDB-lite"/>
    </source>
</evidence>
<dbReference type="Pfam" id="PF26640">
    <property type="entry name" value="DUF8212"/>
    <property type="match status" value="1"/>
</dbReference>
<protein>
    <submittedName>
        <fullName evidence="4">Ankyrin repeat-containing protein</fullName>
    </submittedName>
</protein>
<dbReference type="EMBL" id="JAQOWY010000264">
    <property type="protein sequence ID" value="KAK1845650.1"/>
    <property type="molecule type" value="Genomic_DNA"/>
</dbReference>
<evidence type="ECO:0000313" key="5">
    <source>
        <dbReference type="Proteomes" id="UP001243330"/>
    </source>
</evidence>
<proteinExistence type="predicted"/>
<feature type="region of interest" description="Disordered" evidence="1">
    <location>
        <begin position="510"/>
        <end position="540"/>
    </location>
</feature>
<feature type="compositionally biased region" description="Polar residues" evidence="1">
    <location>
        <begin position="510"/>
        <end position="526"/>
    </location>
</feature>
<feature type="domain" description="Heterokaryon incompatibility" evidence="2">
    <location>
        <begin position="21"/>
        <end position="108"/>
    </location>
</feature>
<evidence type="ECO:0000313" key="4">
    <source>
        <dbReference type="EMBL" id="KAK1845650.1"/>
    </source>
</evidence>
<reference evidence="4" key="1">
    <citation type="submission" date="2023-01" db="EMBL/GenBank/DDBJ databases">
        <title>Colletotrichum chrysophilum M932 genome sequence.</title>
        <authorList>
            <person name="Baroncelli R."/>
        </authorList>
    </citation>
    <scope>NUCLEOTIDE SEQUENCE</scope>
    <source>
        <strain evidence="4">M932</strain>
    </source>
</reference>
<dbReference type="Proteomes" id="UP001243330">
    <property type="component" value="Unassembled WGS sequence"/>
</dbReference>
<dbReference type="InterPro" id="IPR058525">
    <property type="entry name" value="DUF8212"/>
</dbReference>
<dbReference type="Pfam" id="PF06985">
    <property type="entry name" value="HET"/>
    <property type="match status" value="1"/>
</dbReference>
<accession>A0AAD9AER8</accession>